<evidence type="ECO:0008006" key="3">
    <source>
        <dbReference type="Google" id="ProtNLM"/>
    </source>
</evidence>
<keyword evidence="2" id="KW-1185">Reference proteome</keyword>
<evidence type="ECO:0000313" key="1">
    <source>
        <dbReference type="EMBL" id="TFK88142.1"/>
    </source>
</evidence>
<gene>
    <name evidence="1" type="ORF">K466DRAFT_85300</name>
</gene>
<dbReference type="InParanoid" id="A0A5C3PFX5"/>
<organism evidence="1 2">
    <name type="scientific">Polyporus arcularius HHB13444</name>
    <dbReference type="NCBI Taxonomy" id="1314778"/>
    <lineage>
        <taxon>Eukaryota</taxon>
        <taxon>Fungi</taxon>
        <taxon>Dikarya</taxon>
        <taxon>Basidiomycota</taxon>
        <taxon>Agaricomycotina</taxon>
        <taxon>Agaricomycetes</taxon>
        <taxon>Polyporales</taxon>
        <taxon>Polyporaceae</taxon>
        <taxon>Polyporus</taxon>
    </lineage>
</organism>
<proteinExistence type="predicted"/>
<evidence type="ECO:0000313" key="2">
    <source>
        <dbReference type="Proteomes" id="UP000308197"/>
    </source>
</evidence>
<dbReference type="EMBL" id="ML211124">
    <property type="protein sequence ID" value="TFK88142.1"/>
    <property type="molecule type" value="Genomic_DNA"/>
</dbReference>
<sequence>MWAGPHRNLYLNHASIRVMSRNCLIGYLGDSLETEYSCPPSPRLNAKLEKIAPWLLKARIVSNYAGFKKAIDAILQDDSLADADLEKQAMRHLETLSHPDMEQYNKPKQQILRRLTPEFSMKRLLEAIYWTAHDLDLKDGGGYVLAAICACEILVGEQVDGPGSDMATRPERLAIELTNLARLWHRFVIVHGMSPERGKESGMDVGEPIIEFSEETRKQVMQRDQYTCFKTGSADGGAMERSRLEGTPICERRFLGDRIDEQNPIRRMTTDFFQRVLGIDKLDVALDGPGNAILLDRYAGSIWSSHHWTLKPTQIPNRYKIVDTFGPRKGDGGARNGVYISFADHSVDKHTTEKAQGVELPNRDLILLHAACASIQHRSGAFSFSAPRGWQPWLEGYLGPPNEDATRLAEGRIWGQDDLLPTINLKFQIFLFLVWVLFLLWWQPFDDVYVPLA</sequence>
<reference evidence="1 2" key="1">
    <citation type="journal article" date="2019" name="Nat. Ecol. Evol.">
        <title>Megaphylogeny resolves global patterns of mushroom evolution.</title>
        <authorList>
            <person name="Varga T."/>
            <person name="Krizsan K."/>
            <person name="Foldi C."/>
            <person name="Dima B."/>
            <person name="Sanchez-Garcia M."/>
            <person name="Sanchez-Ramirez S."/>
            <person name="Szollosi G.J."/>
            <person name="Szarkandi J.G."/>
            <person name="Papp V."/>
            <person name="Albert L."/>
            <person name="Andreopoulos W."/>
            <person name="Angelini C."/>
            <person name="Antonin V."/>
            <person name="Barry K.W."/>
            <person name="Bougher N.L."/>
            <person name="Buchanan P."/>
            <person name="Buyck B."/>
            <person name="Bense V."/>
            <person name="Catcheside P."/>
            <person name="Chovatia M."/>
            <person name="Cooper J."/>
            <person name="Damon W."/>
            <person name="Desjardin D."/>
            <person name="Finy P."/>
            <person name="Geml J."/>
            <person name="Haridas S."/>
            <person name="Hughes K."/>
            <person name="Justo A."/>
            <person name="Karasinski D."/>
            <person name="Kautmanova I."/>
            <person name="Kiss B."/>
            <person name="Kocsube S."/>
            <person name="Kotiranta H."/>
            <person name="LaButti K.M."/>
            <person name="Lechner B.E."/>
            <person name="Liimatainen K."/>
            <person name="Lipzen A."/>
            <person name="Lukacs Z."/>
            <person name="Mihaltcheva S."/>
            <person name="Morgado L.N."/>
            <person name="Niskanen T."/>
            <person name="Noordeloos M.E."/>
            <person name="Ohm R.A."/>
            <person name="Ortiz-Santana B."/>
            <person name="Ovrebo C."/>
            <person name="Racz N."/>
            <person name="Riley R."/>
            <person name="Savchenko A."/>
            <person name="Shiryaev A."/>
            <person name="Soop K."/>
            <person name="Spirin V."/>
            <person name="Szebenyi C."/>
            <person name="Tomsovsky M."/>
            <person name="Tulloss R.E."/>
            <person name="Uehling J."/>
            <person name="Grigoriev I.V."/>
            <person name="Vagvolgyi C."/>
            <person name="Papp T."/>
            <person name="Martin F.M."/>
            <person name="Miettinen O."/>
            <person name="Hibbett D.S."/>
            <person name="Nagy L.G."/>
        </authorList>
    </citation>
    <scope>NUCLEOTIDE SEQUENCE [LARGE SCALE GENOMIC DNA]</scope>
    <source>
        <strain evidence="1 2">HHB13444</strain>
    </source>
</reference>
<accession>A0A5C3PFX5</accession>
<name>A0A5C3PFX5_9APHY</name>
<dbReference type="Proteomes" id="UP000308197">
    <property type="component" value="Unassembled WGS sequence"/>
</dbReference>
<protein>
    <recommendedName>
        <fullName evidence="3">HNH nuclease domain-containing protein</fullName>
    </recommendedName>
</protein>
<dbReference type="AlphaFoldDB" id="A0A5C3PFX5"/>